<dbReference type="EMBL" id="JAVRHY010000003">
    <property type="protein sequence ID" value="MDT0617665.1"/>
    <property type="molecule type" value="Genomic_DNA"/>
</dbReference>
<dbReference type="Proteomes" id="UP001259982">
    <property type="component" value="Unassembled WGS sequence"/>
</dbReference>
<sequence>MITDSLRRGCVAACLVLTAGAVQAADIVIINGDNSGEGLNDPTPRAPVSGNPGETVGAQRLNAIGYVADLLGSRIVSDVPIVVEVTFSNLRCRSTNADLAAAGPDRLVSDFPGSRPGVFYALALANAISGGRIESAPDISAEFNAALDAQDNCLGGADWYYGLDNNPPGDDLNFVSTATHELIHGLGFSSFVDLQSGEFFMNLPSIYEVFIRDLSFGTTWPNLNSNQRAASAANDGNVIWDGPSITPQISNRFSGGRVGSDLQLYAPSPVEPGSSISHWDDALTPNALMEPFVDARGDVDVRNGIGLAACVLADVGWTLNGGVGCPDDNGAGIPAPGGSADGSGNTDAGDFMSGGDGDEGGGGCSLGRGAPDPIWLLLLLAAAWRLRRSAV</sequence>
<evidence type="ECO:0000313" key="4">
    <source>
        <dbReference type="Proteomes" id="UP001259982"/>
    </source>
</evidence>
<evidence type="ECO:0000256" key="2">
    <source>
        <dbReference type="SAM" id="SignalP"/>
    </source>
</evidence>
<feature type="compositionally biased region" description="Gly residues" evidence="1">
    <location>
        <begin position="352"/>
        <end position="365"/>
    </location>
</feature>
<organism evidence="3 4">
    <name type="scientific">Spectribacter acetivorans</name>
    <dbReference type="NCBI Taxonomy" id="3075603"/>
    <lineage>
        <taxon>Bacteria</taxon>
        <taxon>Pseudomonadati</taxon>
        <taxon>Pseudomonadota</taxon>
        <taxon>Gammaproteobacteria</taxon>
        <taxon>Salinisphaerales</taxon>
        <taxon>Salinisphaeraceae</taxon>
        <taxon>Spectribacter</taxon>
    </lineage>
</organism>
<feature type="signal peptide" evidence="2">
    <location>
        <begin position="1"/>
        <end position="24"/>
    </location>
</feature>
<feature type="chain" id="PRO_5047101129" evidence="2">
    <location>
        <begin position="25"/>
        <end position="391"/>
    </location>
</feature>
<keyword evidence="2" id="KW-0732">Signal</keyword>
<dbReference type="RefSeq" id="WP_311657536.1">
    <property type="nucleotide sequence ID" value="NZ_JAVRHY010000003.1"/>
</dbReference>
<evidence type="ECO:0000313" key="3">
    <source>
        <dbReference type="EMBL" id="MDT0617665.1"/>
    </source>
</evidence>
<dbReference type="SUPFAM" id="SSF55486">
    <property type="entry name" value="Metalloproteases ('zincins'), catalytic domain"/>
    <property type="match status" value="1"/>
</dbReference>
<name>A0ABU3B5E6_9GAMM</name>
<dbReference type="NCBIfam" id="NF033191">
    <property type="entry name" value="JDVT-CTERM"/>
    <property type="match status" value="1"/>
</dbReference>
<feature type="region of interest" description="Disordered" evidence="1">
    <location>
        <begin position="330"/>
        <end position="365"/>
    </location>
</feature>
<gene>
    <name evidence="3" type="ORF">RM531_04195</name>
</gene>
<evidence type="ECO:0000256" key="1">
    <source>
        <dbReference type="SAM" id="MobiDB-lite"/>
    </source>
</evidence>
<accession>A0ABU3B5E6</accession>
<keyword evidence="4" id="KW-1185">Reference proteome</keyword>
<proteinExistence type="predicted"/>
<reference evidence="3 4" key="1">
    <citation type="submission" date="2023-09" db="EMBL/GenBank/DDBJ databases">
        <authorList>
            <person name="Rey-Velasco X."/>
        </authorList>
    </citation>
    <scope>NUCLEOTIDE SEQUENCE [LARGE SCALE GENOMIC DNA]</scope>
    <source>
        <strain evidence="3 4">P385</strain>
    </source>
</reference>
<comment type="caution">
    <text evidence="3">The sequence shown here is derived from an EMBL/GenBank/DDBJ whole genome shotgun (WGS) entry which is preliminary data.</text>
</comment>
<protein>
    <submittedName>
        <fullName evidence="3">JDVT-CTERM domain-containing protein</fullName>
    </submittedName>
</protein>